<dbReference type="SMART" id="SM00220">
    <property type="entry name" value="S_TKc"/>
    <property type="match status" value="1"/>
</dbReference>
<dbReference type="InterPro" id="IPR008271">
    <property type="entry name" value="Ser/Thr_kinase_AS"/>
</dbReference>
<evidence type="ECO:0000313" key="16">
    <source>
        <dbReference type="Proteomes" id="UP000241769"/>
    </source>
</evidence>
<protein>
    <recommendedName>
        <fullName evidence="2">[RNA-polymerase]-subunit kinase</fullName>
        <ecNumber evidence="2">2.7.11.23</ecNumber>
    </recommendedName>
</protein>
<feature type="active site" description="Proton acceptor" evidence="9">
    <location>
        <position position="428"/>
    </location>
</feature>
<dbReference type="InParanoid" id="A0A2P6N7S8"/>
<evidence type="ECO:0000256" key="3">
    <source>
        <dbReference type="ARBA" id="ARBA00022527"/>
    </source>
</evidence>
<comment type="caution">
    <text evidence="15">The sequence shown here is derived from an EMBL/GenBank/DDBJ whole genome shotgun (WGS) entry which is preliminary data.</text>
</comment>
<feature type="transmembrane region" description="Helical" evidence="13">
    <location>
        <begin position="59"/>
        <end position="77"/>
    </location>
</feature>
<dbReference type="InterPro" id="IPR011009">
    <property type="entry name" value="Kinase-like_dom_sf"/>
</dbReference>
<gene>
    <name evidence="15" type="ORF">PROFUN_12284</name>
</gene>
<evidence type="ECO:0000256" key="5">
    <source>
        <dbReference type="ARBA" id="ARBA00022679"/>
    </source>
</evidence>
<dbReference type="Proteomes" id="UP000241769">
    <property type="component" value="Unassembled WGS sequence"/>
</dbReference>
<keyword evidence="16" id="KW-1185">Reference proteome</keyword>
<feature type="domain" description="Protein kinase" evidence="14">
    <location>
        <begin position="305"/>
        <end position="586"/>
    </location>
</feature>
<dbReference type="GO" id="GO:0005524">
    <property type="term" value="F:ATP binding"/>
    <property type="evidence" value="ECO:0007669"/>
    <property type="project" value="UniProtKB-UniRule"/>
</dbReference>
<evidence type="ECO:0000256" key="11">
    <source>
        <dbReference type="PROSITE-ProRule" id="PRU10141"/>
    </source>
</evidence>
<evidence type="ECO:0000256" key="2">
    <source>
        <dbReference type="ARBA" id="ARBA00012409"/>
    </source>
</evidence>
<keyword evidence="8 10" id="KW-0067">ATP-binding</keyword>
<keyword evidence="6 10" id="KW-0547">Nucleotide-binding</keyword>
<dbReference type="PROSITE" id="PS00107">
    <property type="entry name" value="PROTEIN_KINASE_ATP"/>
    <property type="match status" value="1"/>
</dbReference>
<name>A0A2P6N7S8_9EUKA</name>
<keyword evidence="13" id="KW-1133">Transmembrane helix</keyword>
<dbReference type="PANTHER" id="PTHR24056:SF0">
    <property type="entry name" value="CYCLIN-DEPENDENT KINASE 7"/>
    <property type="match status" value="1"/>
</dbReference>
<evidence type="ECO:0000256" key="12">
    <source>
        <dbReference type="SAM" id="MobiDB-lite"/>
    </source>
</evidence>
<evidence type="ECO:0000256" key="9">
    <source>
        <dbReference type="PIRSR" id="PIRSR637770-1"/>
    </source>
</evidence>
<keyword evidence="13" id="KW-0812">Transmembrane</keyword>
<evidence type="ECO:0000256" key="7">
    <source>
        <dbReference type="ARBA" id="ARBA00022777"/>
    </source>
</evidence>
<keyword evidence="4" id="KW-0597">Phosphoprotein</keyword>
<dbReference type="PROSITE" id="PS50011">
    <property type="entry name" value="PROTEIN_KINASE_DOM"/>
    <property type="match status" value="1"/>
</dbReference>
<feature type="binding site" evidence="10">
    <location>
        <begin position="311"/>
        <end position="319"/>
    </location>
    <ligand>
        <name>ATP</name>
        <dbReference type="ChEBI" id="CHEBI:30616"/>
    </ligand>
</feature>
<dbReference type="GO" id="GO:0045944">
    <property type="term" value="P:positive regulation of transcription by RNA polymerase II"/>
    <property type="evidence" value="ECO:0007669"/>
    <property type="project" value="TreeGrafter"/>
</dbReference>
<dbReference type="Pfam" id="PF00069">
    <property type="entry name" value="Pkinase"/>
    <property type="match status" value="1"/>
</dbReference>
<dbReference type="GO" id="GO:0008353">
    <property type="term" value="F:RNA polymerase II CTD heptapeptide repeat kinase activity"/>
    <property type="evidence" value="ECO:0007669"/>
    <property type="project" value="UniProtKB-EC"/>
</dbReference>
<keyword evidence="7 15" id="KW-0418">Kinase</keyword>
<dbReference type="GO" id="GO:0005737">
    <property type="term" value="C:cytoplasm"/>
    <property type="evidence" value="ECO:0007669"/>
    <property type="project" value="TreeGrafter"/>
</dbReference>
<evidence type="ECO:0000313" key="15">
    <source>
        <dbReference type="EMBL" id="PRP79997.1"/>
    </source>
</evidence>
<dbReference type="GO" id="GO:0070985">
    <property type="term" value="C:transcription factor TFIIK complex"/>
    <property type="evidence" value="ECO:0007669"/>
    <property type="project" value="InterPro"/>
</dbReference>
<dbReference type="CDD" id="cd07841">
    <property type="entry name" value="STKc_CDK7"/>
    <property type="match status" value="1"/>
</dbReference>
<keyword evidence="5" id="KW-0808">Transferase</keyword>
<dbReference type="InterPro" id="IPR017441">
    <property type="entry name" value="Protein_kinase_ATP_BS"/>
</dbReference>
<keyword evidence="13" id="KW-0472">Membrane</keyword>
<dbReference type="Gene3D" id="1.10.510.10">
    <property type="entry name" value="Transferase(Phosphotransferase) domain 1"/>
    <property type="match status" value="1"/>
</dbReference>
<dbReference type="SUPFAM" id="SSF56112">
    <property type="entry name" value="Protein kinase-like (PK-like)"/>
    <property type="match status" value="1"/>
</dbReference>
<dbReference type="FunFam" id="1.10.510.10:FF:000097">
    <property type="entry name" value="Putative cyclin-dependent kinase 7"/>
    <property type="match status" value="1"/>
</dbReference>
<sequence>MVAFVNDLNITYLLWGSERLRSLPEVYVSTFAAAAAAVTPHRNSSSREGFRMASSHRSFAFFILIIAAVLFVDLLHARTYPPTLTAFNAAKVQKTFKLNDPVLVFLNVKSNLQQGSQTAYRWQQAAYMPTVDTFSLFVLNGSGAAYGNASDIFITLSTGGTTESQYRFWKVAAKPLPFVGAFQAVIQMDSGNITDIVWSDGCIGGNNCGITLDDINGNCTANLCDLKVYVAWIGSDSQGYNCRSSASLPNAFSRFSAQSTFKNAAGVAKTSQLVGRRLVQRENQLRYAHSMREDLYAKDLKYLTLLQKKKLGEGTFGVVFLAYSKILNRDVALKKTKIKDPKDGVSFTAIREIKILKDIRHKNVVALYDVFVQKSNIYLVYELMYTDLENVIKDQSTVLIEAAAVKTYMKMLLEGIVALHSAWVLHRDLKPNNLLIGTDGTLKIADFGFAKPFGSPDPRFTPEVVTRWYRAPELLFGAKQYGSAIDMWSVGCIFAELMLRGPYLPGSSDLDQLTKIFSALGTPTEEQWPDRNLLSNYIKFQPAPAPPLKQLFTAATNDALDLLSQFFKFNPLSRITAQEALKHPYFSSEPAPLHPSKLKLPSSPEEESNKRQLPLDPASEERSFKRRTLNNGEEESIKRKLFS</sequence>
<dbReference type="PROSITE" id="PS00108">
    <property type="entry name" value="PROTEIN_KINASE_ST"/>
    <property type="match status" value="1"/>
</dbReference>
<evidence type="ECO:0000256" key="4">
    <source>
        <dbReference type="ARBA" id="ARBA00022553"/>
    </source>
</evidence>
<proteinExistence type="inferred from homology"/>
<accession>A0A2P6N7S8</accession>
<evidence type="ECO:0000256" key="6">
    <source>
        <dbReference type="ARBA" id="ARBA00022741"/>
    </source>
</evidence>
<dbReference type="EC" id="2.7.11.23" evidence="2"/>
<dbReference type="PANTHER" id="PTHR24056">
    <property type="entry name" value="CELL DIVISION PROTEIN KINASE"/>
    <property type="match status" value="1"/>
</dbReference>
<evidence type="ECO:0000256" key="1">
    <source>
        <dbReference type="ARBA" id="ARBA00006485"/>
    </source>
</evidence>
<evidence type="ECO:0000256" key="13">
    <source>
        <dbReference type="SAM" id="Phobius"/>
    </source>
</evidence>
<comment type="similarity">
    <text evidence="1">Belongs to the protein kinase superfamily. CMGC Ser/Thr protein kinase family. CDC2/CDKX subfamily.</text>
</comment>
<dbReference type="InterPro" id="IPR037770">
    <property type="entry name" value="CDK7"/>
</dbReference>
<dbReference type="GO" id="GO:0004693">
    <property type="term" value="F:cyclin-dependent protein serine/threonine kinase activity"/>
    <property type="evidence" value="ECO:0007669"/>
    <property type="project" value="TreeGrafter"/>
</dbReference>
<evidence type="ECO:0000256" key="10">
    <source>
        <dbReference type="PIRSR" id="PIRSR637770-2"/>
    </source>
</evidence>
<reference evidence="15 16" key="1">
    <citation type="journal article" date="2018" name="Genome Biol. Evol.">
        <title>Multiple Roots of Fruiting Body Formation in Amoebozoa.</title>
        <authorList>
            <person name="Hillmann F."/>
            <person name="Forbes G."/>
            <person name="Novohradska S."/>
            <person name="Ferling I."/>
            <person name="Riege K."/>
            <person name="Groth M."/>
            <person name="Westermann M."/>
            <person name="Marz M."/>
            <person name="Spaller T."/>
            <person name="Winckler T."/>
            <person name="Schaap P."/>
            <person name="Glockner G."/>
        </authorList>
    </citation>
    <scope>NUCLEOTIDE SEQUENCE [LARGE SCALE GENOMIC DNA]</scope>
    <source>
        <strain evidence="15 16">Jena</strain>
    </source>
</reference>
<dbReference type="STRING" id="1890364.A0A2P6N7S8"/>
<feature type="region of interest" description="Disordered" evidence="12">
    <location>
        <begin position="586"/>
        <end position="643"/>
    </location>
</feature>
<organism evidence="15 16">
    <name type="scientific">Planoprotostelium fungivorum</name>
    <dbReference type="NCBI Taxonomy" id="1890364"/>
    <lineage>
        <taxon>Eukaryota</taxon>
        <taxon>Amoebozoa</taxon>
        <taxon>Evosea</taxon>
        <taxon>Variosea</taxon>
        <taxon>Cavosteliida</taxon>
        <taxon>Cavosteliaceae</taxon>
        <taxon>Planoprotostelium</taxon>
    </lineage>
</organism>
<dbReference type="InterPro" id="IPR000719">
    <property type="entry name" value="Prot_kinase_dom"/>
</dbReference>
<keyword evidence="3" id="KW-0723">Serine/threonine-protein kinase</keyword>
<evidence type="ECO:0000256" key="8">
    <source>
        <dbReference type="ARBA" id="ARBA00022840"/>
    </source>
</evidence>
<dbReference type="Gene3D" id="3.30.200.20">
    <property type="entry name" value="Phosphorylase Kinase, domain 1"/>
    <property type="match status" value="1"/>
</dbReference>
<dbReference type="AlphaFoldDB" id="A0A2P6N7S8"/>
<evidence type="ECO:0000259" key="14">
    <source>
        <dbReference type="PROSITE" id="PS50011"/>
    </source>
</evidence>
<feature type="binding site" evidence="10 11">
    <location>
        <position position="334"/>
    </location>
    <ligand>
        <name>ATP</name>
        <dbReference type="ChEBI" id="CHEBI:30616"/>
    </ligand>
</feature>
<dbReference type="EMBL" id="MDYQ01000164">
    <property type="protein sequence ID" value="PRP79997.1"/>
    <property type="molecule type" value="Genomic_DNA"/>
</dbReference>
<dbReference type="InterPro" id="IPR050108">
    <property type="entry name" value="CDK"/>
</dbReference>
<dbReference type="OrthoDB" id="1732493at2759"/>